<evidence type="ECO:0000256" key="1">
    <source>
        <dbReference type="ARBA" id="ARBA00004496"/>
    </source>
</evidence>
<dbReference type="Proteomes" id="UP000190037">
    <property type="component" value="Unassembled WGS sequence"/>
</dbReference>
<accession>A0A1T3NXY9</accession>
<evidence type="ECO:0000256" key="5">
    <source>
        <dbReference type="ARBA" id="ARBA00022598"/>
    </source>
</evidence>
<keyword evidence="16" id="KW-1185">Reference proteome</keyword>
<keyword evidence="11 13" id="KW-0030">Aminoacyl-tRNA synthetase</keyword>
<dbReference type="PANTHER" id="PTHR10890:SF30">
    <property type="entry name" value="CYSTEINE--TRNA LIGASE"/>
    <property type="match status" value="1"/>
</dbReference>
<keyword evidence="10 13" id="KW-0648">Protein biosynthesis</keyword>
<feature type="short sequence motif" description="'KMSKS' region" evidence="13">
    <location>
        <begin position="266"/>
        <end position="270"/>
    </location>
</feature>
<evidence type="ECO:0000256" key="3">
    <source>
        <dbReference type="ARBA" id="ARBA00011245"/>
    </source>
</evidence>
<comment type="similarity">
    <text evidence="2 13">Belongs to the class-I aminoacyl-tRNA synthetase family.</text>
</comment>
<comment type="cofactor">
    <cofactor evidence="13">
        <name>Zn(2+)</name>
        <dbReference type="ChEBI" id="CHEBI:29105"/>
    </cofactor>
    <text evidence="13">Binds 1 zinc ion per subunit.</text>
</comment>
<feature type="binding site" evidence="13">
    <location>
        <position position="29"/>
    </location>
    <ligand>
        <name>Zn(2+)</name>
        <dbReference type="ChEBI" id="CHEBI:29105"/>
    </ligand>
</feature>
<feature type="binding site" evidence="13">
    <location>
        <position position="269"/>
    </location>
    <ligand>
        <name>ATP</name>
        <dbReference type="ChEBI" id="CHEBI:30616"/>
    </ligand>
</feature>
<protein>
    <recommendedName>
        <fullName evidence="13">Cysteine--tRNA ligase</fullName>
        <ecNumber evidence="13">6.1.1.16</ecNumber>
    </recommendedName>
    <alternativeName>
        <fullName evidence="13">Cysteinyl-tRNA synthetase</fullName>
        <shortName evidence="13">CysRS</shortName>
    </alternativeName>
</protein>
<proteinExistence type="inferred from homology"/>
<dbReference type="InterPro" id="IPR014729">
    <property type="entry name" value="Rossmann-like_a/b/a_fold"/>
</dbReference>
<dbReference type="SUPFAM" id="SSF47323">
    <property type="entry name" value="Anticodon-binding domain of a subclass of class I aminoacyl-tRNA synthetases"/>
    <property type="match status" value="1"/>
</dbReference>
<sequence length="469" mass="50981">MSMRLYDTSTRTVRDFVPLVEGQVSIYLCGATVQAPPHIGHIRSGLNFDVLRRWFAHRGNDVVFCRNVTDIDDKIIAKSCTEGVPYWQVAQTNERAFADAYTALGCLPSTVEPRATGHIPEMVAMIDRLIATGHAYPSGGDVYFDVSSFPAYGALSGQKPDAMREAEDAGTGAAGKRDRRDFALWKAAKPGEPSWETPWGHGRPGWHLECSAMAHKYLGAAFDIHGGGLDLVFPHHENEIAQSKAAGDAFAAYWMHNAWVTLSGEKMSKSLGNSVLVSEMLKRWSPLVLRYYLATPHYRSMIEYSEEALREAEVSFGRIEGFLERAGEQTGAIEPTADVPAVFAAAMDDDLGVPQAMAVVHNTVRDGNTALAAGDKDAVVRHAADVRAMLGVLGMDPLSEQWTAGAAGGRSDELRGVVDHLVKLALGQREAARARKDYAAADAVRDSLTAAGIVVEDTPHGPRWTLHRD</sequence>
<dbReference type="OrthoDB" id="9815130at2"/>
<dbReference type="GO" id="GO:0005524">
    <property type="term" value="F:ATP binding"/>
    <property type="evidence" value="ECO:0007669"/>
    <property type="project" value="UniProtKB-UniRule"/>
</dbReference>
<comment type="subcellular location">
    <subcellularLocation>
        <location evidence="1 13">Cytoplasm</location>
    </subcellularLocation>
</comment>
<feature type="binding site" evidence="13">
    <location>
        <position position="239"/>
    </location>
    <ligand>
        <name>Zn(2+)</name>
        <dbReference type="ChEBI" id="CHEBI:29105"/>
    </ligand>
</feature>
<dbReference type="GO" id="GO:0004817">
    <property type="term" value="F:cysteine-tRNA ligase activity"/>
    <property type="evidence" value="ECO:0007669"/>
    <property type="project" value="UniProtKB-UniRule"/>
</dbReference>
<keyword evidence="5 13" id="KW-0436">Ligase</keyword>
<dbReference type="NCBIfam" id="TIGR00435">
    <property type="entry name" value="cysS"/>
    <property type="match status" value="1"/>
</dbReference>
<evidence type="ECO:0000313" key="16">
    <source>
        <dbReference type="Proteomes" id="UP000190037"/>
    </source>
</evidence>
<comment type="subunit">
    <text evidence="3 13">Monomer.</text>
</comment>
<organism evidence="15 16">
    <name type="scientific">Embleya scabrispora</name>
    <dbReference type="NCBI Taxonomy" id="159449"/>
    <lineage>
        <taxon>Bacteria</taxon>
        <taxon>Bacillati</taxon>
        <taxon>Actinomycetota</taxon>
        <taxon>Actinomycetes</taxon>
        <taxon>Kitasatosporales</taxon>
        <taxon>Streptomycetaceae</taxon>
        <taxon>Embleya</taxon>
    </lineage>
</organism>
<dbReference type="STRING" id="159449.B4N89_12745"/>
<dbReference type="InterPro" id="IPR015803">
    <property type="entry name" value="Cys-tRNA-ligase"/>
</dbReference>
<dbReference type="eggNOG" id="COG0215">
    <property type="taxonomic scope" value="Bacteria"/>
</dbReference>
<dbReference type="Pfam" id="PF23493">
    <property type="entry name" value="CysS_C"/>
    <property type="match status" value="1"/>
</dbReference>
<keyword evidence="4 13" id="KW-0963">Cytoplasm</keyword>
<evidence type="ECO:0000256" key="10">
    <source>
        <dbReference type="ARBA" id="ARBA00022917"/>
    </source>
</evidence>
<dbReference type="InterPro" id="IPR032678">
    <property type="entry name" value="tRNA-synt_1_cat_dom"/>
</dbReference>
<dbReference type="InterPro" id="IPR009080">
    <property type="entry name" value="tRNAsynth_Ia_anticodon-bd"/>
</dbReference>
<dbReference type="Pfam" id="PF09190">
    <property type="entry name" value="DALR_2"/>
    <property type="match status" value="1"/>
</dbReference>
<evidence type="ECO:0000259" key="14">
    <source>
        <dbReference type="SMART" id="SM00840"/>
    </source>
</evidence>
<keyword evidence="6 13" id="KW-0479">Metal-binding</keyword>
<evidence type="ECO:0000256" key="2">
    <source>
        <dbReference type="ARBA" id="ARBA00005594"/>
    </source>
</evidence>
<evidence type="ECO:0000313" key="15">
    <source>
        <dbReference type="EMBL" id="OPC81698.1"/>
    </source>
</evidence>
<gene>
    <name evidence="13" type="primary">cysS</name>
    <name evidence="15" type="ORF">B4N89_12745</name>
</gene>
<dbReference type="FunFam" id="3.40.50.620:FF:000068">
    <property type="entry name" value="Cysteine--tRNA ligase"/>
    <property type="match status" value="1"/>
</dbReference>
<evidence type="ECO:0000256" key="7">
    <source>
        <dbReference type="ARBA" id="ARBA00022741"/>
    </source>
</evidence>
<dbReference type="GO" id="GO:0006423">
    <property type="term" value="P:cysteinyl-tRNA aminoacylation"/>
    <property type="evidence" value="ECO:0007669"/>
    <property type="project" value="UniProtKB-UniRule"/>
</dbReference>
<dbReference type="Gene3D" id="3.40.50.620">
    <property type="entry name" value="HUPs"/>
    <property type="match status" value="1"/>
</dbReference>
<feature type="binding site" evidence="13">
    <location>
        <position position="210"/>
    </location>
    <ligand>
        <name>Zn(2+)</name>
        <dbReference type="ChEBI" id="CHEBI:29105"/>
    </ligand>
</feature>
<dbReference type="CDD" id="cd00672">
    <property type="entry name" value="CysRS_core"/>
    <property type="match status" value="1"/>
</dbReference>
<name>A0A1T3NXY9_9ACTN</name>
<dbReference type="InterPro" id="IPR024909">
    <property type="entry name" value="Cys-tRNA/MSH_ligase"/>
</dbReference>
<evidence type="ECO:0000256" key="8">
    <source>
        <dbReference type="ARBA" id="ARBA00022833"/>
    </source>
</evidence>
<feature type="domain" description="Cysteinyl-tRNA synthetase class Ia DALR" evidence="14">
    <location>
        <begin position="342"/>
        <end position="403"/>
    </location>
</feature>
<dbReference type="EMBL" id="MWQN01000001">
    <property type="protein sequence ID" value="OPC81698.1"/>
    <property type="molecule type" value="Genomic_DNA"/>
</dbReference>
<dbReference type="AlphaFoldDB" id="A0A1T3NXY9"/>
<dbReference type="GO" id="GO:0005829">
    <property type="term" value="C:cytosol"/>
    <property type="evidence" value="ECO:0007669"/>
    <property type="project" value="TreeGrafter"/>
</dbReference>
<feature type="short sequence motif" description="'HIGH' region" evidence="13">
    <location>
        <begin position="31"/>
        <end position="41"/>
    </location>
</feature>
<comment type="caution">
    <text evidence="15">The sequence shown here is derived from an EMBL/GenBank/DDBJ whole genome shotgun (WGS) entry which is preliminary data.</text>
</comment>
<feature type="binding site" evidence="13">
    <location>
        <position position="235"/>
    </location>
    <ligand>
        <name>Zn(2+)</name>
        <dbReference type="ChEBI" id="CHEBI:29105"/>
    </ligand>
</feature>
<dbReference type="Pfam" id="PF01406">
    <property type="entry name" value="tRNA-synt_1e"/>
    <property type="match status" value="1"/>
</dbReference>
<evidence type="ECO:0000256" key="9">
    <source>
        <dbReference type="ARBA" id="ARBA00022840"/>
    </source>
</evidence>
<evidence type="ECO:0000256" key="12">
    <source>
        <dbReference type="ARBA" id="ARBA00047398"/>
    </source>
</evidence>
<dbReference type="GO" id="GO:0008270">
    <property type="term" value="F:zinc ion binding"/>
    <property type="evidence" value="ECO:0007669"/>
    <property type="project" value="UniProtKB-UniRule"/>
</dbReference>
<evidence type="ECO:0000256" key="6">
    <source>
        <dbReference type="ARBA" id="ARBA00022723"/>
    </source>
</evidence>
<dbReference type="PRINTS" id="PR00983">
    <property type="entry name" value="TRNASYNTHCYS"/>
</dbReference>
<dbReference type="SMART" id="SM00840">
    <property type="entry name" value="DALR_2"/>
    <property type="match status" value="1"/>
</dbReference>
<dbReference type="HAMAP" id="MF_00041">
    <property type="entry name" value="Cys_tRNA_synth"/>
    <property type="match status" value="1"/>
</dbReference>
<keyword evidence="8 13" id="KW-0862">Zinc</keyword>
<comment type="catalytic activity">
    <reaction evidence="12 13">
        <text>tRNA(Cys) + L-cysteine + ATP = L-cysteinyl-tRNA(Cys) + AMP + diphosphate</text>
        <dbReference type="Rhea" id="RHEA:17773"/>
        <dbReference type="Rhea" id="RHEA-COMP:9661"/>
        <dbReference type="Rhea" id="RHEA-COMP:9679"/>
        <dbReference type="ChEBI" id="CHEBI:30616"/>
        <dbReference type="ChEBI" id="CHEBI:33019"/>
        <dbReference type="ChEBI" id="CHEBI:35235"/>
        <dbReference type="ChEBI" id="CHEBI:78442"/>
        <dbReference type="ChEBI" id="CHEBI:78517"/>
        <dbReference type="ChEBI" id="CHEBI:456215"/>
        <dbReference type="EC" id="6.1.1.16"/>
    </reaction>
</comment>
<reference evidence="15 16" key="1">
    <citation type="submission" date="2017-03" db="EMBL/GenBank/DDBJ databases">
        <title>Draft genome sequence of Streptomyces scabrisporus NF3, endophyte isolated from Amphipterygium adstringens.</title>
        <authorList>
            <person name="Vazquez M."/>
            <person name="Ceapa C.D."/>
            <person name="Rodriguez Luna D."/>
            <person name="Sanchez Esquivel S."/>
        </authorList>
    </citation>
    <scope>NUCLEOTIDE SEQUENCE [LARGE SCALE GENOMIC DNA]</scope>
    <source>
        <strain evidence="15 16">NF3</strain>
    </source>
</reference>
<keyword evidence="9 13" id="KW-0067">ATP-binding</keyword>
<evidence type="ECO:0000256" key="4">
    <source>
        <dbReference type="ARBA" id="ARBA00022490"/>
    </source>
</evidence>
<keyword evidence="7 13" id="KW-0547">Nucleotide-binding</keyword>
<dbReference type="EC" id="6.1.1.16" evidence="13"/>
<dbReference type="PANTHER" id="PTHR10890">
    <property type="entry name" value="CYSTEINYL-TRNA SYNTHETASE"/>
    <property type="match status" value="1"/>
</dbReference>
<dbReference type="SUPFAM" id="SSF52374">
    <property type="entry name" value="Nucleotidylyl transferase"/>
    <property type="match status" value="1"/>
</dbReference>
<dbReference type="RefSeq" id="WP_078975973.1">
    <property type="nucleotide sequence ID" value="NZ_MWQN01000001.1"/>
</dbReference>
<dbReference type="InterPro" id="IPR015273">
    <property type="entry name" value="Cys-tRNA-synt_Ia_DALR"/>
</dbReference>
<evidence type="ECO:0000256" key="11">
    <source>
        <dbReference type="ARBA" id="ARBA00023146"/>
    </source>
</evidence>
<evidence type="ECO:0000256" key="13">
    <source>
        <dbReference type="HAMAP-Rule" id="MF_00041"/>
    </source>
</evidence>
<dbReference type="InterPro" id="IPR056411">
    <property type="entry name" value="CysS_C"/>
</dbReference>
<dbReference type="Gene3D" id="1.20.120.1910">
    <property type="entry name" value="Cysteine-tRNA ligase, C-terminal anti-codon recognition domain"/>
    <property type="match status" value="1"/>
</dbReference>